<feature type="transmembrane region" description="Helical" evidence="5">
    <location>
        <begin position="142"/>
        <end position="164"/>
    </location>
</feature>
<protein>
    <submittedName>
        <fullName evidence="7">Major facilitator transporter</fullName>
    </submittedName>
</protein>
<feature type="domain" description="Major facilitator superfamily (MFS) profile" evidence="6">
    <location>
        <begin position="17"/>
        <end position="403"/>
    </location>
</feature>
<dbReference type="PANTHER" id="PTHR23508:SF10">
    <property type="entry name" value="CARBOXYLIC ACID TRANSPORTER PROTEIN HOMOLOG"/>
    <property type="match status" value="1"/>
</dbReference>
<evidence type="ECO:0000256" key="2">
    <source>
        <dbReference type="ARBA" id="ARBA00022692"/>
    </source>
</evidence>
<keyword evidence="2 5" id="KW-0812">Transmembrane</keyword>
<evidence type="ECO:0000313" key="7">
    <source>
        <dbReference type="EMBL" id="SAL44789.1"/>
    </source>
</evidence>
<gene>
    <name evidence="7" type="ORF">AWB70_03447</name>
</gene>
<dbReference type="InterPro" id="IPR011701">
    <property type="entry name" value="MFS"/>
</dbReference>
<feature type="transmembrane region" description="Helical" evidence="5">
    <location>
        <begin position="108"/>
        <end position="130"/>
    </location>
</feature>
<dbReference type="EMBL" id="FCNY02000008">
    <property type="protein sequence ID" value="SAL44789.1"/>
    <property type="molecule type" value="Genomic_DNA"/>
</dbReference>
<feature type="transmembrane region" description="Helical" evidence="5">
    <location>
        <begin position="231"/>
        <end position="249"/>
    </location>
</feature>
<dbReference type="RefSeq" id="WP_053570536.1">
    <property type="nucleotide sequence ID" value="NZ_FCNY02000008.1"/>
</dbReference>
<keyword evidence="4 5" id="KW-0472">Membrane</keyword>
<dbReference type="InterPro" id="IPR020846">
    <property type="entry name" value="MFS_dom"/>
</dbReference>
<feature type="transmembrane region" description="Helical" evidence="5">
    <location>
        <begin position="170"/>
        <end position="189"/>
    </location>
</feature>
<comment type="subcellular location">
    <subcellularLocation>
        <location evidence="1">Membrane</location>
        <topology evidence="1">Multi-pass membrane protein</topology>
    </subcellularLocation>
</comment>
<dbReference type="PROSITE" id="PS50850">
    <property type="entry name" value="MFS"/>
    <property type="match status" value="1"/>
</dbReference>
<feature type="transmembrane region" description="Helical" evidence="5">
    <location>
        <begin position="289"/>
        <end position="308"/>
    </location>
</feature>
<dbReference type="Gene3D" id="1.20.1250.20">
    <property type="entry name" value="MFS general substrate transporter like domains"/>
    <property type="match status" value="2"/>
</dbReference>
<evidence type="ECO:0000313" key="8">
    <source>
        <dbReference type="Proteomes" id="UP000054740"/>
    </source>
</evidence>
<reference evidence="8" key="1">
    <citation type="submission" date="2016-01" db="EMBL/GenBank/DDBJ databases">
        <authorList>
            <person name="Peeters C."/>
        </authorList>
    </citation>
    <scope>NUCLEOTIDE SEQUENCE [LARGE SCALE GENOMIC DNA]</scope>
</reference>
<evidence type="ECO:0000259" key="6">
    <source>
        <dbReference type="PROSITE" id="PS50850"/>
    </source>
</evidence>
<dbReference type="GO" id="GO:0005886">
    <property type="term" value="C:plasma membrane"/>
    <property type="evidence" value="ECO:0007669"/>
    <property type="project" value="TreeGrafter"/>
</dbReference>
<feature type="transmembrane region" description="Helical" evidence="5">
    <location>
        <begin position="17"/>
        <end position="41"/>
    </location>
</feature>
<dbReference type="GO" id="GO:0046943">
    <property type="term" value="F:carboxylic acid transmembrane transporter activity"/>
    <property type="evidence" value="ECO:0007669"/>
    <property type="project" value="TreeGrafter"/>
</dbReference>
<dbReference type="SUPFAM" id="SSF103473">
    <property type="entry name" value="MFS general substrate transporter"/>
    <property type="match status" value="1"/>
</dbReference>
<evidence type="ECO:0000256" key="1">
    <source>
        <dbReference type="ARBA" id="ARBA00004141"/>
    </source>
</evidence>
<proteinExistence type="predicted"/>
<feature type="transmembrane region" description="Helical" evidence="5">
    <location>
        <begin position="378"/>
        <end position="399"/>
    </location>
</feature>
<feature type="transmembrane region" description="Helical" evidence="5">
    <location>
        <begin position="53"/>
        <end position="71"/>
    </location>
</feature>
<feature type="transmembrane region" description="Helical" evidence="5">
    <location>
        <begin position="83"/>
        <end position="102"/>
    </location>
</feature>
<evidence type="ECO:0000256" key="5">
    <source>
        <dbReference type="SAM" id="Phobius"/>
    </source>
</evidence>
<name>A0A158HLB3_CABCO</name>
<feature type="transmembrane region" description="Helical" evidence="5">
    <location>
        <begin position="261"/>
        <end position="280"/>
    </location>
</feature>
<feature type="transmembrane region" description="Helical" evidence="5">
    <location>
        <begin position="349"/>
        <end position="372"/>
    </location>
</feature>
<dbReference type="PANTHER" id="PTHR23508">
    <property type="entry name" value="CARBOXYLIC ACID TRANSPORTER PROTEIN HOMOLOG"/>
    <property type="match status" value="1"/>
</dbReference>
<organism evidence="7 8">
    <name type="scientific">Caballeronia cordobensis</name>
    <name type="common">Burkholderia cordobensis</name>
    <dbReference type="NCBI Taxonomy" id="1353886"/>
    <lineage>
        <taxon>Bacteria</taxon>
        <taxon>Pseudomonadati</taxon>
        <taxon>Pseudomonadota</taxon>
        <taxon>Betaproteobacteria</taxon>
        <taxon>Burkholderiales</taxon>
        <taxon>Burkholderiaceae</taxon>
        <taxon>Caballeronia</taxon>
    </lineage>
</organism>
<dbReference type="Proteomes" id="UP000054740">
    <property type="component" value="Unassembled WGS sequence"/>
</dbReference>
<dbReference type="AlphaFoldDB" id="A0A158HLB3"/>
<evidence type="ECO:0000256" key="3">
    <source>
        <dbReference type="ARBA" id="ARBA00022989"/>
    </source>
</evidence>
<sequence length="426" mass="45897">MEYNTGLRWDTAYEWKAVALLSLGFGLVGIDRFMIMPLFPVMMTDLHLDYQDLGHITGALAVAWGLSAMFMGNLSDRIGHRRVIIPAIVVFSLLAGLSGLATGVGSLILIRAVMGFAEGAYTPASIIATLDASKPTRHGRNIGIQQMALPLFGLGIAPILVTQLLKVLPWHWIFAVVSIPGLLVAYLMLKVLRNTRPTAAALHTATHDVATHTWTDVFRYRNIPLNIVGKLCWLTCLVVLSALFPSYLIDYLHLSMQQMGYVLSAIGFGGTLGTLVMPALSDRLGRKPVMILSVAGAAVFLFLLMRTGANPTALFIYLTLTLLFVFSMITLTVGPLSAESVPAKLMSTASGLVVGIGEVFGGGFAPAIAGYIAKHFGIQYIMHLGLAALAIGLFVTLGLKETAPSRARVRQQKDELPTETAPREHA</sequence>
<accession>A0A158HLB3</accession>
<feature type="transmembrane region" description="Helical" evidence="5">
    <location>
        <begin position="314"/>
        <end position="337"/>
    </location>
</feature>
<evidence type="ECO:0000256" key="4">
    <source>
        <dbReference type="ARBA" id="ARBA00023136"/>
    </source>
</evidence>
<keyword evidence="8" id="KW-1185">Reference proteome</keyword>
<keyword evidence="3 5" id="KW-1133">Transmembrane helix</keyword>
<dbReference type="Pfam" id="PF07690">
    <property type="entry name" value="MFS_1"/>
    <property type="match status" value="1"/>
</dbReference>
<dbReference type="InterPro" id="IPR036259">
    <property type="entry name" value="MFS_trans_sf"/>
</dbReference>